<dbReference type="Proteomes" id="UP000192775">
    <property type="component" value="Chromosome"/>
</dbReference>
<dbReference type="KEGG" id="cphy:B5808_01390"/>
<evidence type="ECO:0000256" key="1">
    <source>
        <dbReference type="ARBA" id="ARBA00023015"/>
    </source>
</evidence>
<name>A0A1X9LHN0_9MICO</name>
<dbReference type="EMBL" id="CP020715">
    <property type="protein sequence ID" value="ARJ04032.1"/>
    <property type="molecule type" value="Genomic_DNA"/>
</dbReference>
<dbReference type="AlphaFoldDB" id="A0A1X9LHN0"/>
<dbReference type="Pfam" id="PF00440">
    <property type="entry name" value="TetR_N"/>
    <property type="match status" value="1"/>
</dbReference>
<proteinExistence type="predicted"/>
<keyword evidence="3" id="KW-0804">Transcription</keyword>
<dbReference type="PANTHER" id="PTHR30055">
    <property type="entry name" value="HTH-TYPE TRANSCRIPTIONAL REGULATOR RUTR"/>
    <property type="match status" value="1"/>
</dbReference>
<dbReference type="GO" id="GO:0000976">
    <property type="term" value="F:transcription cis-regulatory region binding"/>
    <property type="evidence" value="ECO:0007669"/>
    <property type="project" value="TreeGrafter"/>
</dbReference>
<dbReference type="PRINTS" id="PR00455">
    <property type="entry name" value="HTHTETR"/>
</dbReference>
<evidence type="ECO:0000313" key="5">
    <source>
        <dbReference type="Proteomes" id="UP000192775"/>
    </source>
</evidence>
<dbReference type="InterPro" id="IPR050109">
    <property type="entry name" value="HTH-type_TetR-like_transc_reg"/>
</dbReference>
<evidence type="ECO:0000256" key="2">
    <source>
        <dbReference type="ARBA" id="ARBA00023125"/>
    </source>
</evidence>
<dbReference type="SUPFAM" id="SSF46689">
    <property type="entry name" value="Homeodomain-like"/>
    <property type="match status" value="1"/>
</dbReference>
<protein>
    <submittedName>
        <fullName evidence="4">Uncharacterized protein</fullName>
    </submittedName>
</protein>
<keyword evidence="5" id="KW-1185">Reference proteome</keyword>
<evidence type="ECO:0000256" key="3">
    <source>
        <dbReference type="ARBA" id="ARBA00023163"/>
    </source>
</evidence>
<evidence type="ECO:0000313" key="4">
    <source>
        <dbReference type="EMBL" id="ARJ04032.1"/>
    </source>
</evidence>
<accession>A0A1X9LHN0</accession>
<sequence length="193" mass="20375">MTSARERILDAYERQLVELGERGSTLDAIAVEAGVSKGGLLYHFKSKDDLASGLIARLTERGAADLAGFPDTAEKAIHHFIVAASDVDDPLGASYLATQVLARAGRADAFAALQDLEEGWYRAILELTGDPVVARLMQLVSDGIYYNAAVVPEGSPPTASGFTLVPLGEEREAIIARLLSLLPPAGASGQRGQ</sequence>
<gene>
    <name evidence="4" type="ORF">B5808_01390</name>
</gene>
<dbReference type="PROSITE" id="PS50977">
    <property type="entry name" value="HTH_TETR_2"/>
    <property type="match status" value="1"/>
</dbReference>
<reference evidence="4 5" key="1">
    <citation type="submission" date="2017-04" db="EMBL/GenBank/DDBJ databases">
        <authorList>
            <person name="Afonso C.L."/>
            <person name="Miller P.J."/>
            <person name="Scott M.A."/>
            <person name="Spackman E."/>
            <person name="Goraichik I."/>
            <person name="Dimitrov K.M."/>
            <person name="Suarez D.L."/>
            <person name="Swayne D.E."/>
        </authorList>
    </citation>
    <scope>NUCLEOTIDE SEQUENCE [LARGE SCALE GENOMIC DNA]</scope>
    <source>
        <strain evidence="5">XA(T)</strain>
    </source>
</reference>
<dbReference type="PANTHER" id="PTHR30055:SF234">
    <property type="entry name" value="HTH-TYPE TRANSCRIPTIONAL REGULATOR BETI"/>
    <property type="match status" value="1"/>
</dbReference>
<dbReference type="InterPro" id="IPR001647">
    <property type="entry name" value="HTH_TetR"/>
</dbReference>
<keyword evidence="1" id="KW-0805">Transcription regulation</keyword>
<dbReference type="RefSeq" id="WP_085017844.1">
    <property type="nucleotide sequence ID" value="NZ_BMHD01000001.1"/>
</dbReference>
<dbReference type="InterPro" id="IPR009057">
    <property type="entry name" value="Homeodomain-like_sf"/>
</dbReference>
<organism evidence="4 5">
    <name type="scientific">Cnuibacter physcomitrellae</name>
    <dbReference type="NCBI Taxonomy" id="1619308"/>
    <lineage>
        <taxon>Bacteria</taxon>
        <taxon>Bacillati</taxon>
        <taxon>Actinomycetota</taxon>
        <taxon>Actinomycetes</taxon>
        <taxon>Micrococcales</taxon>
        <taxon>Microbacteriaceae</taxon>
        <taxon>Cnuibacter</taxon>
    </lineage>
</organism>
<dbReference type="GO" id="GO:0003700">
    <property type="term" value="F:DNA-binding transcription factor activity"/>
    <property type="evidence" value="ECO:0007669"/>
    <property type="project" value="TreeGrafter"/>
</dbReference>
<dbReference type="Gene3D" id="1.10.357.10">
    <property type="entry name" value="Tetracycline Repressor, domain 2"/>
    <property type="match status" value="1"/>
</dbReference>
<keyword evidence="2" id="KW-0238">DNA-binding</keyword>